<evidence type="ECO:0000259" key="3">
    <source>
        <dbReference type="PROSITE" id="PS50222"/>
    </source>
</evidence>
<dbReference type="SMART" id="SM00054">
    <property type="entry name" value="EFh"/>
    <property type="match status" value="2"/>
</dbReference>
<organism evidence="4 5">
    <name type="scientific">Symbiodinium natans</name>
    <dbReference type="NCBI Taxonomy" id="878477"/>
    <lineage>
        <taxon>Eukaryota</taxon>
        <taxon>Sar</taxon>
        <taxon>Alveolata</taxon>
        <taxon>Dinophyceae</taxon>
        <taxon>Suessiales</taxon>
        <taxon>Symbiodiniaceae</taxon>
        <taxon>Symbiodinium</taxon>
    </lineage>
</organism>
<dbReference type="InterPro" id="IPR002048">
    <property type="entry name" value="EF_hand_dom"/>
</dbReference>
<feature type="domain" description="EF-hand" evidence="3">
    <location>
        <begin position="91"/>
        <end position="126"/>
    </location>
</feature>
<evidence type="ECO:0000256" key="2">
    <source>
        <dbReference type="SAM" id="MobiDB-lite"/>
    </source>
</evidence>
<dbReference type="Pfam" id="PF13499">
    <property type="entry name" value="EF-hand_7"/>
    <property type="match status" value="1"/>
</dbReference>
<gene>
    <name evidence="4" type="ORF">SNAT2548_LOCUS29124</name>
</gene>
<proteinExistence type="predicted"/>
<reference evidence="4" key="1">
    <citation type="submission" date="2021-02" db="EMBL/GenBank/DDBJ databases">
        <authorList>
            <person name="Dougan E. K."/>
            <person name="Rhodes N."/>
            <person name="Thang M."/>
            <person name="Chan C."/>
        </authorList>
    </citation>
    <scope>NUCLEOTIDE SEQUENCE</scope>
</reference>
<dbReference type="Proteomes" id="UP000604046">
    <property type="component" value="Unassembled WGS sequence"/>
</dbReference>
<evidence type="ECO:0000256" key="1">
    <source>
        <dbReference type="ARBA" id="ARBA00022837"/>
    </source>
</evidence>
<accession>A0A812TGQ0</accession>
<feature type="region of interest" description="Disordered" evidence="2">
    <location>
        <begin position="1"/>
        <end position="81"/>
    </location>
</feature>
<dbReference type="Gene3D" id="1.10.238.10">
    <property type="entry name" value="EF-hand"/>
    <property type="match status" value="1"/>
</dbReference>
<evidence type="ECO:0000313" key="4">
    <source>
        <dbReference type="EMBL" id="CAE7520388.1"/>
    </source>
</evidence>
<dbReference type="CDD" id="cd00051">
    <property type="entry name" value="EFh"/>
    <property type="match status" value="1"/>
</dbReference>
<feature type="compositionally biased region" description="Polar residues" evidence="2">
    <location>
        <begin position="58"/>
        <end position="75"/>
    </location>
</feature>
<name>A0A812TGQ0_9DINO</name>
<dbReference type="OrthoDB" id="26525at2759"/>
<dbReference type="SUPFAM" id="SSF47473">
    <property type="entry name" value="EF-hand"/>
    <property type="match status" value="1"/>
</dbReference>
<dbReference type="PROSITE" id="PS50222">
    <property type="entry name" value="EF_HAND_2"/>
    <property type="match status" value="2"/>
</dbReference>
<feature type="domain" description="EF-hand" evidence="3">
    <location>
        <begin position="129"/>
        <end position="164"/>
    </location>
</feature>
<evidence type="ECO:0000313" key="5">
    <source>
        <dbReference type="Proteomes" id="UP000604046"/>
    </source>
</evidence>
<dbReference type="EMBL" id="CAJNDS010002545">
    <property type="protein sequence ID" value="CAE7520388.1"/>
    <property type="molecule type" value="Genomic_DNA"/>
</dbReference>
<keyword evidence="5" id="KW-1185">Reference proteome</keyword>
<dbReference type="InterPro" id="IPR011992">
    <property type="entry name" value="EF-hand-dom_pair"/>
</dbReference>
<dbReference type="PROSITE" id="PS00018">
    <property type="entry name" value="EF_HAND_1"/>
    <property type="match status" value="2"/>
</dbReference>
<protein>
    <recommendedName>
        <fullName evidence="3">EF-hand domain-containing protein</fullName>
    </recommendedName>
</protein>
<sequence>MPCDPEVSTRERTGLEVLDGNLENIYPEPFNESFPALPPTPSSPSSPPCPPGGGSKPVLSSPNSHVNLSRSSSAASDPKLGRASTRTSVAFQEEQVLALFQKFDANRDNCVSHEELRSVLQQLADPSDVRGERFEELLRQIDTDGDGFIQLEEFMAWCFASGDAWKRLRWTCFHVVHNEVSRNSTSGKLVARNKNRLSHFHWLHEILSMIVEKKCKGVATCVETRRRGTPLFVVAGVCPNSLCGMQAVMYCKFDKDVDFWWIKPKVDKPDQLERNTLDLHKEGKYRNASGKSRALYLPLAEKFVGTKEGSFEFGVDDAGRAFIDETTATGCCRMLLYLVWQENWSSFFAYNKFIEGKLIYQRGKPWQCPDGQATSSAPFFARQYRLEGGGLSIAGVETEETVLTLLPPDVCQEMFSM</sequence>
<feature type="compositionally biased region" description="Pro residues" evidence="2">
    <location>
        <begin position="36"/>
        <end position="51"/>
    </location>
</feature>
<comment type="caution">
    <text evidence="4">The sequence shown here is derived from an EMBL/GenBank/DDBJ whole genome shotgun (WGS) entry which is preliminary data.</text>
</comment>
<dbReference type="GO" id="GO:0005509">
    <property type="term" value="F:calcium ion binding"/>
    <property type="evidence" value="ECO:0007669"/>
    <property type="project" value="InterPro"/>
</dbReference>
<dbReference type="InterPro" id="IPR018247">
    <property type="entry name" value="EF_Hand_1_Ca_BS"/>
</dbReference>
<dbReference type="AlphaFoldDB" id="A0A812TGQ0"/>
<keyword evidence="1" id="KW-0106">Calcium</keyword>